<dbReference type="PANTHER" id="PTHR11092">
    <property type="entry name" value="SUGAR NUCLEOTIDE EPIMERASE RELATED"/>
    <property type="match status" value="1"/>
</dbReference>
<dbReference type="Gene3D" id="3.40.50.720">
    <property type="entry name" value="NAD(P)-binding Rossmann-like Domain"/>
    <property type="match status" value="1"/>
</dbReference>
<dbReference type="EMBL" id="JBHTLY010000001">
    <property type="protein sequence ID" value="MFD1200577.1"/>
    <property type="molecule type" value="Genomic_DNA"/>
</dbReference>
<feature type="domain" description="DUF1731" evidence="3">
    <location>
        <begin position="275"/>
        <end position="322"/>
    </location>
</feature>
<gene>
    <name evidence="4" type="ORF">ACFQ3U_01540</name>
</gene>
<dbReference type="InterPro" id="IPR036291">
    <property type="entry name" value="NAD(P)-bd_dom_sf"/>
</dbReference>
<evidence type="ECO:0000313" key="4">
    <source>
        <dbReference type="EMBL" id="MFD1200577.1"/>
    </source>
</evidence>
<reference evidence="5" key="1">
    <citation type="journal article" date="2019" name="Int. J. Syst. Evol. Microbiol.">
        <title>The Global Catalogue of Microorganisms (GCM) 10K type strain sequencing project: providing services to taxonomists for standard genome sequencing and annotation.</title>
        <authorList>
            <consortium name="The Broad Institute Genomics Platform"/>
            <consortium name="The Broad Institute Genome Sequencing Center for Infectious Disease"/>
            <person name="Wu L."/>
            <person name="Ma J."/>
        </authorList>
    </citation>
    <scope>NUCLEOTIDE SEQUENCE [LARGE SCALE GENOMIC DNA]</scope>
    <source>
        <strain evidence="5">CCUG 50213</strain>
    </source>
</reference>
<proteinExistence type="inferred from homology"/>
<evidence type="ECO:0000256" key="1">
    <source>
        <dbReference type="ARBA" id="ARBA00009353"/>
    </source>
</evidence>
<evidence type="ECO:0000313" key="5">
    <source>
        <dbReference type="Proteomes" id="UP001597181"/>
    </source>
</evidence>
<dbReference type="PANTHER" id="PTHR11092:SF0">
    <property type="entry name" value="EPIMERASE FAMILY PROTEIN SDR39U1"/>
    <property type="match status" value="1"/>
</dbReference>
<dbReference type="Pfam" id="PF08338">
    <property type="entry name" value="DUF1731"/>
    <property type="match status" value="1"/>
</dbReference>
<dbReference type="Proteomes" id="UP001597181">
    <property type="component" value="Unassembled WGS sequence"/>
</dbReference>
<comment type="similarity">
    <text evidence="1">Belongs to the NAD(P)-dependent epimerase/dehydratase family. SDR39U1 subfamily.</text>
</comment>
<feature type="domain" description="NAD-dependent epimerase/dehydratase" evidence="2">
    <location>
        <begin position="24"/>
        <end position="240"/>
    </location>
</feature>
<comment type="caution">
    <text evidence="4">The sequence shown here is derived from an EMBL/GenBank/DDBJ whole genome shotgun (WGS) entry which is preliminary data.</text>
</comment>
<dbReference type="SUPFAM" id="SSF51735">
    <property type="entry name" value="NAD(P)-binding Rossmann-fold domains"/>
    <property type="match status" value="1"/>
</dbReference>
<evidence type="ECO:0000259" key="2">
    <source>
        <dbReference type="Pfam" id="PF01370"/>
    </source>
</evidence>
<keyword evidence="5" id="KW-1185">Reference proteome</keyword>
<sequence>MSDTPVRAQRHADERPAPRTVIASGASGLVGSALVGSLRADGTRVTRLVRRAPQAPDELQWQPGERLDPELIAGATAVVNLNGASIGRLPWGKRYRQQLIDSRLTPTRTLATAISELGDAAPHFVSASAVGYYGDRPGEVLSESLTAGSTFLAALSAEWEAAALPANTAVRARGGGTRAAAGPKVTLLRTAPILHRRGVLKPLILLTRLGVSGPLGHGTQIWPWISLDDEVRAIRHVIDTGLTGPVNLTGPTPATASEIGRAIAAQLGRPYLVPAPAWVLRLALGRDAADSLLLSDANVAPAALAASGFHFSHRTAAQAVRAALDT</sequence>
<dbReference type="NCBIfam" id="TIGR01777">
    <property type="entry name" value="yfcH"/>
    <property type="match status" value="1"/>
</dbReference>
<dbReference type="InterPro" id="IPR013549">
    <property type="entry name" value="DUF1731"/>
</dbReference>
<dbReference type="InterPro" id="IPR010099">
    <property type="entry name" value="SDR39U1"/>
</dbReference>
<protein>
    <submittedName>
        <fullName evidence="4">TIGR01777 family oxidoreductase</fullName>
    </submittedName>
</protein>
<accession>A0ABW3TMF0</accession>
<dbReference type="InterPro" id="IPR001509">
    <property type="entry name" value="Epimerase_deHydtase"/>
</dbReference>
<evidence type="ECO:0000259" key="3">
    <source>
        <dbReference type="Pfam" id="PF08338"/>
    </source>
</evidence>
<dbReference type="Pfam" id="PF01370">
    <property type="entry name" value="Epimerase"/>
    <property type="match status" value="1"/>
</dbReference>
<name>A0ABW3TMF0_9MICO</name>
<dbReference type="RefSeq" id="WP_343958903.1">
    <property type="nucleotide sequence ID" value="NZ_BAAAKZ010000003.1"/>
</dbReference>
<organism evidence="4 5">
    <name type="scientific">Leucobacter albus</name>
    <dbReference type="NCBI Taxonomy" id="272210"/>
    <lineage>
        <taxon>Bacteria</taxon>
        <taxon>Bacillati</taxon>
        <taxon>Actinomycetota</taxon>
        <taxon>Actinomycetes</taxon>
        <taxon>Micrococcales</taxon>
        <taxon>Microbacteriaceae</taxon>
        <taxon>Leucobacter</taxon>
    </lineage>
</organism>